<reference evidence="3" key="1">
    <citation type="journal article" date="2018" name="Nat. Microbiol.">
        <title>Leveraging single-cell genomics to expand the fungal tree of life.</title>
        <authorList>
            <person name="Ahrendt S.R."/>
            <person name="Quandt C.A."/>
            <person name="Ciobanu D."/>
            <person name="Clum A."/>
            <person name="Salamov A."/>
            <person name="Andreopoulos B."/>
            <person name="Cheng J.F."/>
            <person name="Woyke T."/>
            <person name="Pelin A."/>
            <person name="Henrissat B."/>
            <person name="Reynolds N.K."/>
            <person name="Benny G.L."/>
            <person name="Smith M.E."/>
            <person name="James T.Y."/>
            <person name="Grigoriev I.V."/>
        </authorList>
    </citation>
    <scope>NUCLEOTIDE SEQUENCE [LARGE SCALE GENOMIC DNA]</scope>
    <source>
        <strain evidence="3">CSF55</strain>
    </source>
</reference>
<sequence>MTLKLYSYYRSSCSWRVRIALNLKKIEYQIVPVNLLKNEQNSGEYSHINPSHLVP</sequence>
<dbReference type="GO" id="GO:0004364">
    <property type="term" value="F:glutathione transferase activity"/>
    <property type="evidence" value="ECO:0007669"/>
    <property type="project" value="TreeGrafter"/>
</dbReference>
<dbReference type="GO" id="GO:0006749">
    <property type="term" value="P:glutathione metabolic process"/>
    <property type="evidence" value="ECO:0007669"/>
    <property type="project" value="TreeGrafter"/>
</dbReference>
<dbReference type="AlphaFoldDB" id="A0A4P9YJZ7"/>
<feature type="domain" description="GST N-terminal" evidence="1">
    <location>
        <begin position="1"/>
        <end position="55"/>
    </location>
</feature>
<protein>
    <recommendedName>
        <fullName evidence="1">GST N-terminal domain-containing protein</fullName>
    </recommendedName>
</protein>
<dbReference type="Pfam" id="PF02798">
    <property type="entry name" value="GST_N"/>
    <property type="match status" value="1"/>
</dbReference>
<dbReference type="InterPro" id="IPR036249">
    <property type="entry name" value="Thioredoxin-like_sf"/>
</dbReference>
<dbReference type="SUPFAM" id="SSF52833">
    <property type="entry name" value="Thioredoxin-like"/>
    <property type="match status" value="1"/>
</dbReference>
<feature type="non-terminal residue" evidence="2">
    <location>
        <position position="55"/>
    </location>
</feature>
<evidence type="ECO:0000313" key="3">
    <source>
        <dbReference type="Proteomes" id="UP000281549"/>
    </source>
</evidence>
<gene>
    <name evidence="2" type="ORF">ROZALSC1DRAFT_13356</name>
</gene>
<dbReference type="GO" id="GO:0006559">
    <property type="term" value="P:L-phenylalanine catabolic process"/>
    <property type="evidence" value="ECO:0007669"/>
    <property type="project" value="TreeGrafter"/>
</dbReference>
<dbReference type="PANTHER" id="PTHR42673">
    <property type="entry name" value="MALEYLACETOACETATE ISOMERASE"/>
    <property type="match status" value="1"/>
</dbReference>
<dbReference type="EMBL" id="ML005138">
    <property type="protein sequence ID" value="RKP19927.1"/>
    <property type="molecule type" value="Genomic_DNA"/>
</dbReference>
<dbReference type="Proteomes" id="UP000281549">
    <property type="component" value="Unassembled WGS sequence"/>
</dbReference>
<name>A0A4P9YJZ7_ROZAC</name>
<dbReference type="PANTHER" id="PTHR42673:SF4">
    <property type="entry name" value="MALEYLACETOACETATE ISOMERASE"/>
    <property type="match status" value="1"/>
</dbReference>
<evidence type="ECO:0000259" key="1">
    <source>
        <dbReference type="PROSITE" id="PS50404"/>
    </source>
</evidence>
<proteinExistence type="predicted"/>
<dbReference type="Gene3D" id="3.40.30.10">
    <property type="entry name" value="Glutaredoxin"/>
    <property type="match status" value="1"/>
</dbReference>
<organism evidence="2 3">
    <name type="scientific">Rozella allomycis (strain CSF55)</name>
    <dbReference type="NCBI Taxonomy" id="988480"/>
    <lineage>
        <taxon>Eukaryota</taxon>
        <taxon>Fungi</taxon>
        <taxon>Fungi incertae sedis</taxon>
        <taxon>Cryptomycota</taxon>
        <taxon>Cryptomycota incertae sedis</taxon>
        <taxon>Rozella</taxon>
    </lineage>
</organism>
<dbReference type="GO" id="GO:0016034">
    <property type="term" value="F:maleylacetoacetate isomerase activity"/>
    <property type="evidence" value="ECO:0007669"/>
    <property type="project" value="TreeGrafter"/>
</dbReference>
<evidence type="ECO:0000313" key="2">
    <source>
        <dbReference type="EMBL" id="RKP19927.1"/>
    </source>
</evidence>
<accession>A0A4P9YJZ7</accession>
<dbReference type="InterPro" id="IPR004045">
    <property type="entry name" value="Glutathione_S-Trfase_N"/>
</dbReference>
<dbReference type="PROSITE" id="PS50404">
    <property type="entry name" value="GST_NTER"/>
    <property type="match status" value="1"/>
</dbReference>